<feature type="chain" id="PRO_5014476978" description="Extracellular solute-binding protein" evidence="1">
    <location>
        <begin position="24"/>
        <end position="133"/>
    </location>
</feature>
<name>A0A2K2H6L6_9BACT</name>
<evidence type="ECO:0000256" key="1">
    <source>
        <dbReference type="SAM" id="SignalP"/>
    </source>
</evidence>
<dbReference type="EMBL" id="PPFX01000048">
    <property type="protein sequence ID" value="PNU18863.1"/>
    <property type="molecule type" value="Genomic_DNA"/>
</dbReference>
<dbReference type="Pfam" id="PF12974">
    <property type="entry name" value="Phosphonate-bd"/>
    <property type="match status" value="1"/>
</dbReference>
<gene>
    <name evidence="2" type="ORF">C2E25_15605</name>
</gene>
<dbReference type="AlphaFoldDB" id="A0A2K2H6L6"/>
<reference evidence="2 3" key="1">
    <citation type="journal article" date="2018" name="Genome Announc.">
        <title>Genome Sequence of Geothermobacter sp. HR-1 Iron Reducer from the Loihi Seamount.</title>
        <authorList>
            <person name="Smith H."/>
            <person name="Abuyen K."/>
            <person name="Tremblay J."/>
            <person name="Savalia P."/>
            <person name="Perez-Rodriguez I."/>
            <person name="Emerson D."/>
            <person name="Tully B."/>
            <person name="Amend J."/>
        </authorList>
    </citation>
    <scope>NUCLEOTIDE SEQUENCE [LARGE SCALE GENOMIC DNA]</scope>
    <source>
        <strain evidence="2 3">HR-1</strain>
    </source>
</reference>
<comment type="caution">
    <text evidence="2">The sequence shown here is derived from an EMBL/GenBank/DDBJ whole genome shotgun (WGS) entry which is preliminary data.</text>
</comment>
<feature type="non-terminal residue" evidence="2">
    <location>
        <position position="133"/>
    </location>
</feature>
<organism evidence="2 3">
    <name type="scientific">Geothermobacter hydrogeniphilus</name>
    <dbReference type="NCBI Taxonomy" id="1969733"/>
    <lineage>
        <taxon>Bacteria</taxon>
        <taxon>Pseudomonadati</taxon>
        <taxon>Thermodesulfobacteriota</taxon>
        <taxon>Desulfuromonadia</taxon>
        <taxon>Desulfuromonadales</taxon>
        <taxon>Geothermobacteraceae</taxon>
        <taxon>Geothermobacter</taxon>
    </lineage>
</organism>
<keyword evidence="1" id="KW-0732">Signal</keyword>
<evidence type="ECO:0000313" key="2">
    <source>
        <dbReference type="EMBL" id="PNU18863.1"/>
    </source>
</evidence>
<proteinExistence type="predicted"/>
<dbReference type="Proteomes" id="UP000236340">
    <property type="component" value="Unassembled WGS sequence"/>
</dbReference>
<feature type="signal peptide" evidence="1">
    <location>
        <begin position="1"/>
        <end position="23"/>
    </location>
</feature>
<evidence type="ECO:0008006" key="4">
    <source>
        <dbReference type="Google" id="ProtNLM"/>
    </source>
</evidence>
<dbReference type="Gene3D" id="3.40.190.10">
    <property type="entry name" value="Periplasmic binding protein-like II"/>
    <property type="match status" value="2"/>
</dbReference>
<evidence type="ECO:0000313" key="3">
    <source>
        <dbReference type="Proteomes" id="UP000236340"/>
    </source>
</evidence>
<sequence length="133" mass="14416">MKKLVSILTLALMLTGFGASAFAAEPLICWFPPGWKSKAVKARAITQALSEESGVKIRPRIAKSYPEILKAFATDRPNLVYVGSFVQAIIKARSLGTPLVQNINGKDLYCGVMVYRKKPRPEDGALKAPPEGA</sequence>
<protein>
    <recommendedName>
        <fullName evidence="4">Extracellular solute-binding protein</fullName>
    </recommendedName>
</protein>
<accession>A0A2K2H6L6</accession>